<feature type="transmembrane region" description="Helical" evidence="7">
    <location>
        <begin position="306"/>
        <end position="326"/>
    </location>
</feature>
<feature type="transmembrane region" description="Helical" evidence="7">
    <location>
        <begin position="258"/>
        <end position="281"/>
    </location>
</feature>
<evidence type="ECO:0000256" key="3">
    <source>
        <dbReference type="ARBA" id="ARBA00022692"/>
    </source>
</evidence>
<dbReference type="EMBL" id="BAABGT010000099">
    <property type="protein sequence ID" value="GAA4556770.1"/>
    <property type="molecule type" value="Genomic_DNA"/>
</dbReference>
<comment type="subcellular location">
    <subcellularLocation>
        <location evidence="1">Cell membrane</location>
        <topology evidence="1">Multi-pass membrane protein</topology>
    </subcellularLocation>
</comment>
<feature type="transmembrane region" description="Helical" evidence="7">
    <location>
        <begin position="433"/>
        <end position="457"/>
    </location>
</feature>
<dbReference type="PANTHER" id="PTHR30250">
    <property type="entry name" value="PST FAMILY PREDICTED COLANIC ACID TRANSPORTER"/>
    <property type="match status" value="1"/>
</dbReference>
<evidence type="ECO:0000256" key="1">
    <source>
        <dbReference type="ARBA" id="ARBA00004651"/>
    </source>
</evidence>
<sequence>MTIPTEADGSLVTVPFEAVPPVQAPASSGRRVVRALAASGGAKIVVMPIAAIANLVIARMVTGAVGIEMFGAVMLIATLSQSLNFADLGVGAPVATASSNLDGTAAATERFRRILLTAVRTMLVSATALGLVAVGLAVFGLWAPLLGIPEVPGGLSAGAATALALLAFSASLPFFVGEALLRGGGRTHEAVLLTGLSAPVALLLTLLLHAVDAPAYSYALALPLGLLAVALGCGFRGWRFLRDSVRGVLSQVLRPRRFPGLPVAAMAVPWFVIMVGLPIALQSDRIIIAQRAPDVELSHYTYAAQLYLPMWSVIAVAALALWPVFAKADQGSGGKRRSWLTGTAVLTTVAVVFAAGLLLLGGLVIGWMSGGEAHPSLQLLAAFALLLLVQAAHVTSGIMLISPAQLRFQAVCVVALVATNVPLSWWLTPHLGAAGPVLVSAVTVFVCQLVPCAVLAWRETSRPRSAPKPPGHPDHGPTAARQPTGPIRPHTRDARRTK</sequence>
<evidence type="ECO:0000256" key="5">
    <source>
        <dbReference type="ARBA" id="ARBA00023136"/>
    </source>
</evidence>
<keyword evidence="5 7" id="KW-0472">Membrane</keyword>
<evidence type="ECO:0000256" key="2">
    <source>
        <dbReference type="ARBA" id="ARBA00022475"/>
    </source>
</evidence>
<dbReference type="PANTHER" id="PTHR30250:SF26">
    <property type="entry name" value="PSMA PROTEIN"/>
    <property type="match status" value="1"/>
</dbReference>
<keyword evidence="2" id="KW-1003">Cell membrane</keyword>
<feature type="transmembrane region" description="Helical" evidence="7">
    <location>
        <begin position="189"/>
        <end position="210"/>
    </location>
</feature>
<name>A0ABP8S1N8_9PSEU</name>
<evidence type="ECO:0000256" key="4">
    <source>
        <dbReference type="ARBA" id="ARBA00022989"/>
    </source>
</evidence>
<gene>
    <name evidence="8" type="ORF">GCM10023175_59730</name>
</gene>
<keyword evidence="3 7" id="KW-0812">Transmembrane</keyword>
<organism evidence="8 9">
    <name type="scientific">Pseudonocardia xishanensis</name>
    <dbReference type="NCBI Taxonomy" id="630995"/>
    <lineage>
        <taxon>Bacteria</taxon>
        <taxon>Bacillati</taxon>
        <taxon>Actinomycetota</taxon>
        <taxon>Actinomycetes</taxon>
        <taxon>Pseudonocardiales</taxon>
        <taxon>Pseudonocardiaceae</taxon>
        <taxon>Pseudonocardia</taxon>
    </lineage>
</organism>
<keyword evidence="4 7" id="KW-1133">Transmembrane helix</keyword>
<reference evidence="9" key="1">
    <citation type="journal article" date="2019" name="Int. J. Syst. Evol. Microbiol.">
        <title>The Global Catalogue of Microorganisms (GCM) 10K type strain sequencing project: providing services to taxonomists for standard genome sequencing and annotation.</title>
        <authorList>
            <consortium name="The Broad Institute Genomics Platform"/>
            <consortium name="The Broad Institute Genome Sequencing Center for Infectious Disease"/>
            <person name="Wu L."/>
            <person name="Ma J."/>
        </authorList>
    </citation>
    <scope>NUCLEOTIDE SEQUENCE [LARGE SCALE GENOMIC DNA]</scope>
    <source>
        <strain evidence="9">JCM 17906</strain>
    </source>
</reference>
<dbReference type="Proteomes" id="UP001501598">
    <property type="component" value="Unassembled WGS sequence"/>
</dbReference>
<keyword evidence="9" id="KW-1185">Reference proteome</keyword>
<feature type="transmembrane region" description="Helical" evidence="7">
    <location>
        <begin position="216"/>
        <end position="238"/>
    </location>
</feature>
<comment type="caution">
    <text evidence="8">The sequence shown here is derived from an EMBL/GenBank/DDBJ whole genome shotgun (WGS) entry which is preliminary data.</text>
</comment>
<feature type="transmembrane region" description="Helical" evidence="7">
    <location>
        <begin position="408"/>
        <end position="427"/>
    </location>
</feature>
<feature type="transmembrane region" description="Helical" evidence="7">
    <location>
        <begin position="122"/>
        <end position="143"/>
    </location>
</feature>
<proteinExistence type="predicted"/>
<evidence type="ECO:0000256" key="7">
    <source>
        <dbReference type="SAM" id="Phobius"/>
    </source>
</evidence>
<evidence type="ECO:0000256" key="6">
    <source>
        <dbReference type="SAM" id="MobiDB-lite"/>
    </source>
</evidence>
<protein>
    <submittedName>
        <fullName evidence="8">Oligosaccharide flippase family protein</fullName>
    </submittedName>
</protein>
<dbReference type="InterPro" id="IPR050833">
    <property type="entry name" value="Poly_Biosynth_Transport"/>
</dbReference>
<evidence type="ECO:0000313" key="8">
    <source>
        <dbReference type="EMBL" id="GAA4556770.1"/>
    </source>
</evidence>
<evidence type="ECO:0000313" key="9">
    <source>
        <dbReference type="Proteomes" id="UP001501598"/>
    </source>
</evidence>
<feature type="transmembrane region" description="Helical" evidence="7">
    <location>
        <begin position="338"/>
        <end position="367"/>
    </location>
</feature>
<feature type="region of interest" description="Disordered" evidence="6">
    <location>
        <begin position="461"/>
        <end position="498"/>
    </location>
</feature>
<feature type="transmembrane region" description="Helical" evidence="7">
    <location>
        <begin position="155"/>
        <end position="177"/>
    </location>
</feature>
<accession>A0ABP8S1N8</accession>
<dbReference type="RefSeq" id="WP_345425977.1">
    <property type="nucleotide sequence ID" value="NZ_BAABGT010000099.1"/>
</dbReference>
<feature type="transmembrane region" description="Helical" evidence="7">
    <location>
        <begin position="379"/>
        <end position="401"/>
    </location>
</feature>